<dbReference type="PROSITE" id="PS50937">
    <property type="entry name" value="HTH_MERR_2"/>
    <property type="match status" value="1"/>
</dbReference>
<evidence type="ECO:0000256" key="1">
    <source>
        <dbReference type="ARBA" id="ARBA00023125"/>
    </source>
</evidence>
<dbReference type="GO" id="GO:0003700">
    <property type="term" value="F:DNA-binding transcription factor activity"/>
    <property type="evidence" value="ECO:0007669"/>
    <property type="project" value="InterPro"/>
</dbReference>
<dbReference type="PANTHER" id="PTHR30204:SF97">
    <property type="entry name" value="MERR FAMILY REGULATORY PROTEIN"/>
    <property type="match status" value="1"/>
</dbReference>
<gene>
    <name evidence="3" type="ORF">KHB02_38630</name>
</gene>
<dbReference type="InterPro" id="IPR009061">
    <property type="entry name" value="DNA-bd_dom_put_sf"/>
</dbReference>
<reference evidence="3" key="1">
    <citation type="submission" date="2021-05" db="EMBL/GenBank/DDBJ databases">
        <title>Novel Bacillus species.</title>
        <authorList>
            <person name="Liu G."/>
        </authorList>
    </citation>
    <scope>NUCLEOTIDE SEQUENCE</scope>
    <source>
        <strain evidence="3">FJAT-50051</strain>
    </source>
</reference>
<feature type="domain" description="HTH merR-type" evidence="2">
    <location>
        <begin position="1"/>
        <end position="68"/>
    </location>
</feature>
<protein>
    <submittedName>
        <fullName evidence="3">MerR family transcriptional regulator</fullName>
    </submittedName>
</protein>
<dbReference type="Gene3D" id="1.10.1660.10">
    <property type="match status" value="1"/>
</dbReference>
<name>A0A942T6C3_9BACI</name>
<proteinExistence type="predicted"/>
<dbReference type="Pfam" id="PF13411">
    <property type="entry name" value="MerR_1"/>
    <property type="match status" value="1"/>
</dbReference>
<organism evidence="3">
    <name type="scientific">Neobacillus citreus</name>
    <dbReference type="NCBI Taxonomy" id="2833578"/>
    <lineage>
        <taxon>Bacteria</taxon>
        <taxon>Bacillati</taxon>
        <taxon>Bacillota</taxon>
        <taxon>Bacilli</taxon>
        <taxon>Bacillales</taxon>
        <taxon>Bacillaceae</taxon>
        <taxon>Neobacillus</taxon>
    </lineage>
</organism>
<dbReference type="PRINTS" id="PR00040">
    <property type="entry name" value="HTHMERR"/>
</dbReference>
<dbReference type="SUPFAM" id="SSF46955">
    <property type="entry name" value="Putative DNA-binding domain"/>
    <property type="match status" value="1"/>
</dbReference>
<dbReference type="SMART" id="SM00422">
    <property type="entry name" value="HTH_MERR"/>
    <property type="match status" value="1"/>
</dbReference>
<dbReference type="InterPro" id="IPR047057">
    <property type="entry name" value="MerR_fam"/>
</dbReference>
<comment type="caution">
    <text evidence="3">The sequence shown here is derived from an EMBL/GenBank/DDBJ whole genome shotgun (WGS) entry which is preliminary data.</text>
</comment>
<accession>A0A942T6C3</accession>
<evidence type="ECO:0000259" key="2">
    <source>
        <dbReference type="PROSITE" id="PS50937"/>
    </source>
</evidence>
<sequence>MRIGELAEATGASVRSLRYYEQQGLLRSQRTGGGQREYDGSAVEYVQLIRCYLRAGVPTKVIGELMPCMRTGTTTAAQRALLLGERERLSGQIAELLALQERLDWVIDQAEVRAEPAEHAA</sequence>
<dbReference type="EMBL" id="JAGYPE010000008">
    <property type="protein sequence ID" value="MBS4187290.1"/>
    <property type="molecule type" value="Genomic_DNA"/>
</dbReference>
<dbReference type="AlphaFoldDB" id="A0A942T6C3"/>
<dbReference type="InterPro" id="IPR000551">
    <property type="entry name" value="MerR-type_HTH_dom"/>
</dbReference>
<dbReference type="GO" id="GO:0003677">
    <property type="term" value="F:DNA binding"/>
    <property type="evidence" value="ECO:0007669"/>
    <property type="project" value="UniProtKB-KW"/>
</dbReference>
<keyword evidence="1" id="KW-0238">DNA-binding</keyword>
<dbReference type="PANTHER" id="PTHR30204">
    <property type="entry name" value="REDOX-CYCLING DRUG-SENSING TRANSCRIPTIONAL ACTIVATOR SOXR"/>
    <property type="match status" value="1"/>
</dbReference>
<evidence type="ECO:0000313" key="3">
    <source>
        <dbReference type="EMBL" id="MBS4187290.1"/>
    </source>
</evidence>